<dbReference type="InterPro" id="IPR027829">
    <property type="entry name" value="DUF4625"/>
</dbReference>
<protein>
    <submittedName>
        <fullName evidence="2">DUF4625 domain-containing protein</fullName>
    </submittedName>
</protein>
<dbReference type="Pfam" id="PF15418">
    <property type="entry name" value="DUF4625"/>
    <property type="match status" value="1"/>
</dbReference>
<sequence>MNNHIRMRQPKSRSVLLSALILILLTFAACDKNEPEPMPEPELPKPALENLELGLGNCGIGVIGEDFHFEGDMLAVDKIDKVEVKILPKEGENYSKPWKHEIVWNQYKGLKNANIHKHFNIPEDAAEGKYDLVVIVYDENGSKLEVKRDFEIYTRANLPLRPMISGLWMHKNWTPMYDFHADKDNYPTQHYRKGDTIQVQANISFVKGDGKLYLLLIRKSASYNPQTIEEVDLSKAIVYDVHEHKDEQSIYDFGNSEFDMESYTVIRDIPDLVIGAEQDNNAPAKNAITGSKAWQTGEYNLAVIYKNFTSGQTINKIVPFGIDFD</sequence>
<evidence type="ECO:0000256" key="1">
    <source>
        <dbReference type="SAM" id="SignalP"/>
    </source>
</evidence>
<dbReference type="AlphaFoldDB" id="A0A5R9KK18"/>
<keyword evidence="1" id="KW-0732">Signal</keyword>
<evidence type="ECO:0000313" key="3">
    <source>
        <dbReference type="Proteomes" id="UP000309788"/>
    </source>
</evidence>
<proteinExistence type="predicted"/>
<feature type="signal peptide" evidence="1">
    <location>
        <begin position="1"/>
        <end position="28"/>
    </location>
</feature>
<keyword evidence="3" id="KW-1185">Reference proteome</keyword>
<dbReference type="OrthoDB" id="978436at2"/>
<gene>
    <name evidence="2" type="ORF">FEM55_05405</name>
</gene>
<dbReference type="Proteomes" id="UP000309788">
    <property type="component" value="Unassembled WGS sequence"/>
</dbReference>
<dbReference type="PROSITE" id="PS51257">
    <property type="entry name" value="PROKAR_LIPOPROTEIN"/>
    <property type="match status" value="1"/>
</dbReference>
<dbReference type="EMBL" id="VCEI01000011">
    <property type="protein sequence ID" value="TLU96568.1"/>
    <property type="molecule type" value="Genomic_DNA"/>
</dbReference>
<organism evidence="2 3">
    <name type="scientific">Dyadobacter sediminis</name>
    <dbReference type="NCBI Taxonomy" id="1493691"/>
    <lineage>
        <taxon>Bacteria</taxon>
        <taxon>Pseudomonadati</taxon>
        <taxon>Bacteroidota</taxon>
        <taxon>Cytophagia</taxon>
        <taxon>Cytophagales</taxon>
        <taxon>Spirosomataceae</taxon>
        <taxon>Dyadobacter</taxon>
    </lineage>
</organism>
<comment type="caution">
    <text evidence="2">The sequence shown here is derived from an EMBL/GenBank/DDBJ whole genome shotgun (WGS) entry which is preliminary data.</text>
</comment>
<evidence type="ECO:0000313" key="2">
    <source>
        <dbReference type="EMBL" id="TLU96568.1"/>
    </source>
</evidence>
<accession>A0A5R9KK18</accession>
<dbReference type="RefSeq" id="WP_138280261.1">
    <property type="nucleotide sequence ID" value="NZ_BMGE01000001.1"/>
</dbReference>
<name>A0A5R9KK18_9BACT</name>
<reference evidence="2 3" key="1">
    <citation type="submission" date="2019-05" db="EMBL/GenBank/DDBJ databases">
        <authorList>
            <person name="Qu J.-H."/>
        </authorList>
    </citation>
    <scope>NUCLEOTIDE SEQUENCE [LARGE SCALE GENOMIC DNA]</scope>
    <source>
        <strain evidence="2 3">Z12</strain>
    </source>
</reference>
<feature type="chain" id="PRO_5024437818" evidence="1">
    <location>
        <begin position="29"/>
        <end position="325"/>
    </location>
</feature>